<accession>A0A2J8LST8</accession>
<protein>
    <submittedName>
        <fullName evidence="8">TMEM161A isoform 10</fullName>
    </submittedName>
</protein>
<evidence type="ECO:0000256" key="1">
    <source>
        <dbReference type="ARBA" id="ARBA00004141"/>
    </source>
</evidence>
<sequence length="40" mass="4404">MAVLGVQLVVTLLTATLMHRLAPHCSFARWLLCNGRLPSN</sequence>
<organism evidence="8 9">
    <name type="scientific">Pan troglodytes</name>
    <name type="common">Chimpanzee</name>
    <dbReference type="NCBI Taxonomy" id="9598"/>
    <lineage>
        <taxon>Eukaryota</taxon>
        <taxon>Metazoa</taxon>
        <taxon>Chordata</taxon>
        <taxon>Craniata</taxon>
        <taxon>Vertebrata</taxon>
        <taxon>Euteleostomi</taxon>
        <taxon>Mammalia</taxon>
        <taxon>Eutheria</taxon>
        <taxon>Euarchontoglires</taxon>
        <taxon>Primates</taxon>
        <taxon>Haplorrhini</taxon>
        <taxon>Catarrhini</taxon>
        <taxon>Hominidae</taxon>
        <taxon>Pan</taxon>
    </lineage>
</organism>
<comment type="similarity">
    <text evidence="2">Belongs to the TMEM161 family.</text>
</comment>
<evidence type="ECO:0000313" key="8">
    <source>
        <dbReference type="EMBL" id="PNI50337.1"/>
    </source>
</evidence>
<keyword evidence="3" id="KW-0812">Transmembrane</keyword>
<dbReference type="AlphaFoldDB" id="A0A2J8LST8"/>
<proteinExistence type="inferred from homology"/>
<keyword evidence="5" id="KW-0472">Membrane</keyword>
<gene>
    <name evidence="8" type="ORF">CK820_G0026046</name>
</gene>
<keyword evidence="6" id="KW-0325">Glycoprotein</keyword>
<dbReference type="InterPro" id="IPR019395">
    <property type="entry name" value="Transmembrane_161A/B"/>
</dbReference>
<evidence type="ECO:0000256" key="5">
    <source>
        <dbReference type="ARBA" id="ARBA00023136"/>
    </source>
</evidence>
<evidence type="ECO:0000256" key="2">
    <source>
        <dbReference type="ARBA" id="ARBA00009706"/>
    </source>
</evidence>
<feature type="chain" id="PRO_5014418193" evidence="7">
    <location>
        <begin position="19"/>
        <end position="40"/>
    </location>
</feature>
<evidence type="ECO:0000256" key="7">
    <source>
        <dbReference type="SAM" id="SignalP"/>
    </source>
</evidence>
<comment type="caution">
    <text evidence="8">The sequence shown here is derived from an EMBL/GenBank/DDBJ whole genome shotgun (WGS) entry which is preliminary data.</text>
</comment>
<evidence type="ECO:0000256" key="6">
    <source>
        <dbReference type="ARBA" id="ARBA00023180"/>
    </source>
</evidence>
<dbReference type="EMBL" id="NBAG03000278">
    <property type="protein sequence ID" value="PNI50337.1"/>
    <property type="molecule type" value="Genomic_DNA"/>
</dbReference>
<reference evidence="8 9" key="1">
    <citation type="submission" date="2017-12" db="EMBL/GenBank/DDBJ databases">
        <title>High-resolution comparative analysis of great ape genomes.</title>
        <authorList>
            <person name="Pollen A."/>
            <person name="Hastie A."/>
            <person name="Hormozdiari F."/>
            <person name="Dougherty M."/>
            <person name="Liu R."/>
            <person name="Chaisson M."/>
            <person name="Hoppe E."/>
            <person name="Hill C."/>
            <person name="Pang A."/>
            <person name="Hillier L."/>
            <person name="Baker C."/>
            <person name="Armstrong J."/>
            <person name="Shendure J."/>
            <person name="Paten B."/>
            <person name="Wilson R."/>
            <person name="Chao H."/>
            <person name="Schneider V."/>
            <person name="Ventura M."/>
            <person name="Kronenberg Z."/>
            <person name="Murali S."/>
            <person name="Gordon D."/>
            <person name="Cantsilieris S."/>
            <person name="Munson K."/>
            <person name="Nelson B."/>
            <person name="Raja A."/>
            <person name="Underwood J."/>
            <person name="Diekhans M."/>
            <person name="Fiddes I."/>
            <person name="Haussler D."/>
            <person name="Eichler E."/>
        </authorList>
    </citation>
    <scope>NUCLEOTIDE SEQUENCE [LARGE SCALE GENOMIC DNA]</scope>
    <source>
        <strain evidence="8">Yerkes chimp pedigree #C0471</strain>
    </source>
</reference>
<feature type="signal peptide" evidence="7">
    <location>
        <begin position="1"/>
        <end position="18"/>
    </location>
</feature>
<comment type="subcellular location">
    <subcellularLocation>
        <location evidence="1">Membrane</location>
        <topology evidence="1">Multi-pass membrane protein</topology>
    </subcellularLocation>
</comment>
<dbReference type="Proteomes" id="UP000236370">
    <property type="component" value="Unassembled WGS sequence"/>
</dbReference>
<name>A0A2J8LST8_PANTR</name>
<keyword evidence="4" id="KW-1133">Transmembrane helix</keyword>
<evidence type="ECO:0000313" key="9">
    <source>
        <dbReference type="Proteomes" id="UP000236370"/>
    </source>
</evidence>
<dbReference type="GO" id="GO:0016020">
    <property type="term" value="C:membrane"/>
    <property type="evidence" value="ECO:0007669"/>
    <property type="project" value="UniProtKB-SubCell"/>
</dbReference>
<evidence type="ECO:0000256" key="3">
    <source>
        <dbReference type="ARBA" id="ARBA00022692"/>
    </source>
</evidence>
<keyword evidence="7" id="KW-0732">Signal</keyword>
<evidence type="ECO:0000256" key="4">
    <source>
        <dbReference type="ARBA" id="ARBA00022989"/>
    </source>
</evidence>
<dbReference type="Pfam" id="PF10268">
    <property type="entry name" value="Tmemb_161AB"/>
    <property type="match status" value="1"/>
</dbReference>